<keyword evidence="1" id="KW-1133">Transmembrane helix</keyword>
<evidence type="ECO:0000313" key="3">
    <source>
        <dbReference type="Proteomes" id="UP000198994"/>
    </source>
</evidence>
<protein>
    <submittedName>
        <fullName evidence="2">Uncharacterized protein</fullName>
    </submittedName>
</protein>
<reference evidence="3" key="1">
    <citation type="submission" date="2016-10" db="EMBL/GenBank/DDBJ databases">
        <authorList>
            <person name="Varghese N."/>
            <person name="Submissions S."/>
        </authorList>
    </citation>
    <scope>NUCLEOTIDE SEQUENCE [LARGE SCALE GENOMIC DNA]</scope>
    <source>
        <strain evidence="3">DSM 10146</strain>
    </source>
</reference>
<evidence type="ECO:0000256" key="1">
    <source>
        <dbReference type="SAM" id="Phobius"/>
    </source>
</evidence>
<gene>
    <name evidence="2" type="ORF">SAMN04488105_105210</name>
</gene>
<evidence type="ECO:0000313" key="2">
    <source>
        <dbReference type="EMBL" id="SDE60170.1"/>
    </source>
</evidence>
<dbReference type="EMBL" id="FNAV01000005">
    <property type="protein sequence ID" value="SDE60170.1"/>
    <property type="molecule type" value="Genomic_DNA"/>
</dbReference>
<accession>A0A1G7E9F5</accession>
<proteinExistence type="predicted"/>
<keyword evidence="1" id="KW-0472">Membrane</keyword>
<name>A0A1G7E9F5_9RHOB</name>
<keyword evidence="3" id="KW-1185">Reference proteome</keyword>
<organism evidence="2 3">
    <name type="scientific">Salipiger thiooxidans</name>
    <dbReference type="NCBI Taxonomy" id="282683"/>
    <lineage>
        <taxon>Bacteria</taxon>
        <taxon>Pseudomonadati</taxon>
        <taxon>Pseudomonadota</taxon>
        <taxon>Alphaproteobacteria</taxon>
        <taxon>Rhodobacterales</taxon>
        <taxon>Roseobacteraceae</taxon>
        <taxon>Salipiger</taxon>
    </lineage>
</organism>
<dbReference type="Proteomes" id="UP000198994">
    <property type="component" value="Unassembled WGS sequence"/>
</dbReference>
<sequence length="173" mass="18956">MLTSCQRVFWPGVLLSPSLTIIFLPDRMAAISVLHGQHLAMLGLSWLVALGAAGWSQRHARRPVARLMAPRALRQHAPAMPSPAKIRAALGDALQDDALRLVVTRICRSWGRPRLIDLSPDELRELWLLLQLVTAPPDRAGALAQRFANPAVVLDIRDHLAAYRPAIAADHAA</sequence>
<keyword evidence="1" id="KW-0812">Transmembrane</keyword>
<dbReference type="STRING" id="282683.SAMN04488105_105210"/>
<feature type="transmembrane region" description="Helical" evidence="1">
    <location>
        <begin position="39"/>
        <end position="56"/>
    </location>
</feature>
<dbReference type="AlphaFoldDB" id="A0A1G7E9F5"/>